<evidence type="ECO:0000259" key="2">
    <source>
        <dbReference type="Pfam" id="PF01425"/>
    </source>
</evidence>
<keyword evidence="3" id="KW-0808">Transferase</keyword>
<gene>
    <name evidence="3" type="ORF">PAC_19713</name>
</gene>
<dbReference type="Pfam" id="PF01425">
    <property type="entry name" value="Amidase"/>
    <property type="match status" value="1"/>
</dbReference>
<dbReference type="GO" id="GO:0016740">
    <property type="term" value="F:transferase activity"/>
    <property type="evidence" value="ECO:0007669"/>
    <property type="project" value="UniProtKB-KW"/>
</dbReference>
<dbReference type="AlphaFoldDB" id="A0A1L7XXM1"/>
<keyword evidence="4" id="KW-1185">Reference proteome</keyword>
<dbReference type="InterPro" id="IPR036928">
    <property type="entry name" value="AS_sf"/>
</dbReference>
<dbReference type="OrthoDB" id="421993at2759"/>
<dbReference type="PROSITE" id="PS00571">
    <property type="entry name" value="AMIDASES"/>
    <property type="match status" value="1"/>
</dbReference>
<sequence length="611" mass="66808">MAESKNEITPRFSGYPRAVELPNLRLRNTEDANPVFRGQLLVIGAWLVSRLGFVQKYLWSNAGFDGLRKIPQKQLSKYAERFDPTVIPLSLSTSLNPPKVDLESFPRQPEGLSGRFYSITDYHTMYLSGELTPLAVAESLLPLILRTIDHPSRHSTAFITSHIQAILEAAEASTERYKAGAPLSIIDGVPTAIKDENDVAGYRTTGGRRKNDDFFEVAEKSTRPVQLLEDGGAIILGKLNMHELGSDTTNNNPNYGTPRNPYNDQYYTGGSSGGAGYVVAAGLVPFALGGDGGGSIRIPASFCGVYGLKPSHNRLEDIGSTVTVTGPLAATIDDLEIAYRIMAVPDPKDPISSLFAPPQTPILKEPGPSRYIAELWKSECESGMDLLMNKACSYFEKNGYERVEVNIPYAKEGQLAHAMTILAEMAARAKADPMNPQDWYSGLNPANKVLLAVGAQTPAQDYLLAQQLRNMIMQQLAYYFKKYPGLVIVSPTSPMTGWPIGSEADLKHGVTDGNTSIRNMEYVWLANFCGNPAISCPLGYLEPKKGQGKVPVGIMAMGEWGSEDNLLAWGRMHEKWFLGDSGRLRPSNWEDVVASAKTRMEADNLPKPALG</sequence>
<dbReference type="EMBL" id="FJOG01000081">
    <property type="protein sequence ID" value="CZR69813.1"/>
    <property type="molecule type" value="Genomic_DNA"/>
</dbReference>
<dbReference type="InterPro" id="IPR023631">
    <property type="entry name" value="Amidase_dom"/>
</dbReference>
<dbReference type="PANTHER" id="PTHR11895">
    <property type="entry name" value="TRANSAMIDASE"/>
    <property type="match status" value="1"/>
</dbReference>
<protein>
    <submittedName>
        <fullName evidence="3">Related to glutamyl-tRNA(Gln) amidotransferase subunit A</fullName>
    </submittedName>
</protein>
<dbReference type="Proteomes" id="UP000184330">
    <property type="component" value="Unassembled WGS sequence"/>
</dbReference>
<dbReference type="Gene3D" id="3.90.1300.10">
    <property type="entry name" value="Amidase signature (AS) domain"/>
    <property type="match status" value="1"/>
</dbReference>
<dbReference type="STRING" id="576137.A0A1L7XXM1"/>
<evidence type="ECO:0000313" key="4">
    <source>
        <dbReference type="Proteomes" id="UP000184330"/>
    </source>
</evidence>
<evidence type="ECO:0000313" key="3">
    <source>
        <dbReference type="EMBL" id="CZR69813.1"/>
    </source>
</evidence>
<accession>A0A1L7XXM1</accession>
<feature type="domain" description="Amidase" evidence="2">
    <location>
        <begin position="149"/>
        <end position="567"/>
    </location>
</feature>
<comment type="similarity">
    <text evidence="1">Belongs to the amidase family.</text>
</comment>
<proteinExistence type="inferred from homology"/>
<evidence type="ECO:0000256" key="1">
    <source>
        <dbReference type="ARBA" id="ARBA00009199"/>
    </source>
</evidence>
<dbReference type="PANTHER" id="PTHR11895:SF67">
    <property type="entry name" value="AMIDASE DOMAIN-CONTAINING PROTEIN"/>
    <property type="match status" value="1"/>
</dbReference>
<name>A0A1L7XXM1_9HELO</name>
<dbReference type="SUPFAM" id="SSF75304">
    <property type="entry name" value="Amidase signature (AS) enzymes"/>
    <property type="match status" value="1"/>
</dbReference>
<reference evidence="3 4" key="1">
    <citation type="submission" date="2016-03" db="EMBL/GenBank/DDBJ databases">
        <authorList>
            <person name="Ploux O."/>
        </authorList>
    </citation>
    <scope>NUCLEOTIDE SEQUENCE [LARGE SCALE GENOMIC DNA]</scope>
    <source>
        <strain evidence="3 4">UAMH 11012</strain>
    </source>
</reference>
<dbReference type="InterPro" id="IPR000120">
    <property type="entry name" value="Amidase"/>
</dbReference>
<organism evidence="3 4">
    <name type="scientific">Phialocephala subalpina</name>
    <dbReference type="NCBI Taxonomy" id="576137"/>
    <lineage>
        <taxon>Eukaryota</taxon>
        <taxon>Fungi</taxon>
        <taxon>Dikarya</taxon>
        <taxon>Ascomycota</taxon>
        <taxon>Pezizomycotina</taxon>
        <taxon>Leotiomycetes</taxon>
        <taxon>Helotiales</taxon>
        <taxon>Mollisiaceae</taxon>
        <taxon>Phialocephala</taxon>
        <taxon>Phialocephala fortinii species complex</taxon>
    </lineage>
</organism>
<dbReference type="InterPro" id="IPR020556">
    <property type="entry name" value="Amidase_CS"/>
</dbReference>